<evidence type="ECO:0000313" key="13">
    <source>
        <dbReference type="EMBL" id="MBK1786751.1"/>
    </source>
</evidence>
<keyword evidence="14" id="KW-1185">Reference proteome</keyword>
<dbReference type="InterPro" id="IPR011010">
    <property type="entry name" value="DNA_brk_join_enz"/>
</dbReference>
<dbReference type="InterPro" id="IPR050090">
    <property type="entry name" value="Tyrosine_recombinase_XerCD"/>
</dbReference>
<dbReference type="PANTHER" id="PTHR30349:SF77">
    <property type="entry name" value="TYROSINE RECOMBINASE XERC"/>
    <property type="match status" value="1"/>
</dbReference>
<evidence type="ECO:0000256" key="5">
    <source>
        <dbReference type="ARBA" id="ARBA00022908"/>
    </source>
</evidence>
<reference evidence="13" key="1">
    <citation type="submission" date="2020-12" db="EMBL/GenBank/DDBJ databases">
        <title>Prauserella sp. ASG 168, a novel actinomycete isolated from cave rock.</title>
        <authorList>
            <person name="Suriyachadkun C."/>
        </authorList>
    </citation>
    <scope>NUCLEOTIDE SEQUENCE</scope>
    <source>
        <strain evidence="13">ASG 168</strain>
    </source>
</reference>
<dbReference type="GO" id="GO:0005737">
    <property type="term" value="C:cytoplasm"/>
    <property type="evidence" value="ECO:0007669"/>
    <property type="project" value="UniProtKB-SubCell"/>
</dbReference>
<dbReference type="HAMAP" id="MF_01808">
    <property type="entry name" value="Recomb_XerC_XerD"/>
    <property type="match status" value="1"/>
</dbReference>
<dbReference type="RefSeq" id="WP_200320613.1">
    <property type="nucleotide sequence ID" value="NZ_JAENJH010000005.1"/>
</dbReference>
<feature type="active site" evidence="9">
    <location>
        <position position="332"/>
    </location>
</feature>
<dbReference type="GO" id="GO:0003677">
    <property type="term" value="F:DNA binding"/>
    <property type="evidence" value="ECO:0007669"/>
    <property type="project" value="UniProtKB-UniRule"/>
</dbReference>
<dbReference type="InterPro" id="IPR044068">
    <property type="entry name" value="CB"/>
</dbReference>
<keyword evidence="2 9" id="KW-0963">Cytoplasm</keyword>
<feature type="active site" evidence="9">
    <location>
        <position position="211"/>
    </location>
</feature>
<dbReference type="PROSITE" id="PS51898">
    <property type="entry name" value="TYR_RECOMBINASE"/>
    <property type="match status" value="1"/>
</dbReference>
<keyword evidence="3 9" id="KW-0132">Cell division</keyword>
<evidence type="ECO:0000256" key="4">
    <source>
        <dbReference type="ARBA" id="ARBA00022829"/>
    </source>
</evidence>
<comment type="subunit">
    <text evidence="9">Forms a cyclic heterotetrameric complex composed of two molecules of XerC and two molecules of XerD.</text>
</comment>
<name>A0A934QUV5_9PSEU</name>
<keyword evidence="6 9" id="KW-0238">DNA-binding</keyword>
<evidence type="ECO:0000256" key="7">
    <source>
        <dbReference type="ARBA" id="ARBA00023172"/>
    </source>
</evidence>
<dbReference type="GO" id="GO:0006313">
    <property type="term" value="P:DNA transposition"/>
    <property type="evidence" value="ECO:0007669"/>
    <property type="project" value="UniProtKB-UniRule"/>
</dbReference>
<dbReference type="AlphaFoldDB" id="A0A934QUV5"/>
<evidence type="ECO:0000313" key="14">
    <source>
        <dbReference type="Proteomes" id="UP000635245"/>
    </source>
</evidence>
<dbReference type="InterPro" id="IPR002104">
    <property type="entry name" value="Integrase_catalytic"/>
</dbReference>
<dbReference type="InterPro" id="IPR023009">
    <property type="entry name" value="Tyrosine_recombinase_XerC/XerD"/>
</dbReference>
<comment type="subcellular location">
    <subcellularLocation>
        <location evidence="1 9">Cytoplasm</location>
    </subcellularLocation>
</comment>
<dbReference type="CDD" id="cd00798">
    <property type="entry name" value="INT_XerDC_C"/>
    <property type="match status" value="1"/>
</dbReference>
<sequence>MASSAVRGTGSGAARSGPGRAGLLPVRAALPSGAARLVDDYERHLRSERGLSDHTIRAYVGDVVSLLGFLHGVGSEGADAAQADHTSDHGDRARSVAAGRTGLDGLDGLDVGVLRAWLAGQRSAGRSRTTLARRAASARVFTAWAHRQGVLATDPGSRLVAPRAHRKLPGVLRPEQAGEVLKASGTGAAEEAPAALRDHATLELLYATGIRVSELCGLDLGDVDYERRVVRVLGKGNKERMVPFGQPAERAVRRWVEHGRPALAAETSGAALFLGVRGRRVDPRTVRRVVHDAVESVPGAADMGPHGLRHSAATHLLEGGADLRSVQELLGHATLATTQLYTHVTVERLKAIHDRTHPRAQ</sequence>
<dbReference type="EMBL" id="JAENJH010000005">
    <property type="protein sequence ID" value="MBK1786751.1"/>
    <property type="molecule type" value="Genomic_DNA"/>
</dbReference>
<dbReference type="Proteomes" id="UP000635245">
    <property type="component" value="Unassembled WGS sequence"/>
</dbReference>
<dbReference type="SUPFAM" id="SSF56349">
    <property type="entry name" value="DNA breaking-rejoining enzymes"/>
    <property type="match status" value="1"/>
</dbReference>
<keyword evidence="5 9" id="KW-0229">DNA integration</keyword>
<evidence type="ECO:0000256" key="1">
    <source>
        <dbReference type="ARBA" id="ARBA00004496"/>
    </source>
</evidence>
<keyword evidence="7 9" id="KW-0233">DNA recombination</keyword>
<feature type="active site" evidence="9">
    <location>
        <position position="306"/>
    </location>
</feature>
<dbReference type="GO" id="GO:0051301">
    <property type="term" value="P:cell division"/>
    <property type="evidence" value="ECO:0007669"/>
    <property type="project" value="UniProtKB-KW"/>
</dbReference>
<dbReference type="GO" id="GO:0009037">
    <property type="term" value="F:tyrosine-based site-specific recombinase activity"/>
    <property type="evidence" value="ECO:0007669"/>
    <property type="project" value="UniProtKB-UniRule"/>
</dbReference>
<dbReference type="Gene3D" id="1.10.443.10">
    <property type="entry name" value="Intergrase catalytic core"/>
    <property type="match status" value="1"/>
</dbReference>
<evidence type="ECO:0000259" key="12">
    <source>
        <dbReference type="PROSITE" id="PS51900"/>
    </source>
</evidence>
<keyword evidence="8 9" id="KW-0131">Cell cycle</keyword>
<dbReference type="Gene3D" id="1.10.150.130">
    <property type="match status" value="1"/>
</dbReference>
<protein>
    <recommendedName>
        <fullName evidence="9">Tyrosine recombinase XerC</fullName>
    </recommendedName>
</protein>
<evidence type="ECO:0000256" key="2">
    <source>
        <dbReference type="ARBA" id="ARBA00022490"/>
    </source>
</evidence>
<dbReference type="InterPro" id="IPR010998">
    <property type="entry name" value="Integrase_recombinase_N"/>
</dbReference>
<feature type="domain" description="Tyr recombinase" evidence="11">
    <location>
        <begin position="167"/>
        <end position="354"/>
    </location>
</feature>
<evidence type="ECO:0000256" key="10">
    <source>
        <dbReference type="SAM" id="MobiDB-lite"/>
    </source>
</evidence>
<keyword evidence="4 9" id="KW-0159">Chromosome partition</keyword>
<dbReference type="PANTHER" id="PTHR30349">
    <property type="entry name" value="PHAGE INTEGRASE-RELATED"/>
    <property type="match status" value="1"/>
</dbReference>
<proteinExistence type="inferred from homology"/>
<dbReference type="PROSITE" id="PS51900">
    <property type="entry name" value="CB"/>
    <property type="match status" value="1"/>
</dbReference>
<feature type="active site" evidence="9">
    <location>
        <position position="235"/>
    </location>
</feature>
<feature type="active site" description="O-(3'-phospho-DNA)-tyrosine intermediate" evidence="9">
    <location>
        <position position="341"/>
    </location>
</feature>
<dbReference type="InterPro" id="IPR004107">
    <property type="entry name" value="Integrase_SAM-like_N"/>
</dbReference>
<accession>A0A934QUV5</accession>
<dbReference type="SUPFAM" id="SSF47823">
    <property type="entry name" value="lambda integrase-like, N-terminal domain"/>
    <property type="match status" value="1"/>
</dbReference>
<dbReference type="GO" id="GO:0007059">
    <property type="term" value="P:chromosome segregation"/>
    <property type="evidence" value="ECO:0007669"/>
    <property type="project" value="UniProtKB-UniRule"/>
</dbReference>
<evidence type="ECO:0000256" key="8">
    <source>
        <dbReference type="ARBA" id="ARBA00023306"/>
    </source>
</evidence>
<feature type="active site" evidence="9">
    <location>
        <position position="309"/>
    </location>
</feature>
<evidence type="ECO:0000256" key="3">
    <source>
        <dbReference type="ARBA" id="ARBA00022618"/>
    </source>
</evidence>
<organism evidence="13 14">
    <name type="scientific">Prauserella cavernicola</name>
    <dbReference type="NCBI Taxonomy" id="2800127"/>
    <lineage>
        <taxon>Bacteria</taxon>
        <taxon>Bacillati</taxon>
        <taxon>Actinomycetota</taxon>
        <taxon>Actinomycetes</taxon>
        <taxon>Pseudonocardiales</taxon>
        <taxon>Pseudonocardiaceae</taxon>
        <taxon>Prauserella</taxon>
    </lineage>
</organism>
<comment type="function">
    <text evidence="9">Site-specific tyrosine recombinase, which acts by catalyzing the cutting and rejoining of the recombining DNA molecules. The XerC-XerD complex is essential to convert dimers of the bacterial chromosome into monomers to permit their segregation at cell division. It also contributes to the segregational stability of plasmids.</text>
</comment>
<evidence type="ECO:0000259" key="11">
    <source>
        <dbReference type="PROSITE" id="PS51898"/>
    </source>
</evidence>
<dbReference type="Pfam" id="PF00589">
    <property type="entry name" value="Phage_integrase"/>
    <property type="match status" value="1"/>
</dbReference>
<feature type="domain" description="Core-binding (CB)" evidence="12">
    <location>
        <begin position="32"/>
        <end position="146"/>
    </location>
</feature>
<comment type="similarity">
    <text evidence="9">Belongs to the 'phage' integrase family. XerC subfamily.</text>
</comment>
<evidence type="ECO:0000256" key="6">
    <source>
        <dbReference type="ARBA" id="ARBA00023125"/>
    </source>
</evidence>
<evidence type="ECO:0000256" key="9">
    <source>
        <dbReference type="HAMAP-Rule" id="MF_01808"/>
    </source>
</evidence>
<feature type="region of interest" description="Disordered" evidence="10">
    <location>
        <begin position="1"/>
        <end position="21"/>
    </location>
</feature>
<gene>
    <name evidence="9" type="primary">xerC</name>
    <name evidence="13" type="ORF">JHE00_20700</name>
</gene>
<comment type="caution">
    <text evidence="13">The sequence shown here is derived from an EMBL/GenBank/DDBJ whole genome shotgun (WGS) entry which is preliminary data.</text>
</comment>
<dbReference type="InterPro" id="IPR013762">
    <property type="entry name" value="Integrase-like_cat_sf"/>
</dbReference>
<dbReference type="Pfam" id="PF02899">
    <property type="entry name" value="Phage_int_SAM_1"/>
    <property type="match status" value="2"/>
</dbReference>